<accession>G9YJK4</accession>
<proteinExistence type="predicted"/>
<dbReference type="HOGENOM" id="CLU_721072_0_0_9"/>
<dbReference type="EMBL" id="AGCJ01000081">
    <property type="protein sequence ID" value="EHM38403.1"/>
    <property type="molecule type" value="Genomic_DNA"/>
</dbReference>
<evidence type="ECO:0008006" key="3">
    <source>
        <dbReference type="Google" id="ProtNLM"/>
    </source>
</evidence>
<dbReference type="OrthoDB" id="1663995at2"/>
<gene>
    <name evidence="1" type="ORF">HMPREF0080_01857</name>
</gene>
<reference evidence="1 2" key="1">
    <citation type="submission" date="2011-08" db="EMBL/GenBank/DDBJ databases">
        <authorList>
            <person name="Weinstock G."/>
            <person name="Sodergren E."/>
            <person name="Clifton S."/>
            <person name="Fulton L."/>
            <person name="Fulton B."/>
            <person name="Courtney L."/>
            <person name="Fronick C."/>
            <person name="Harrison M."/>
            <person name="Strong C."/>
            <person name="Farmer C."/>
            <person name="Delahaunty K."/>
            <person name="Markovic C."/>
            <person name="Hall O."/>
            <person name="Minx P."/>
            <person name="Tomlinson C."/>
            <person name="Mitreva M."/>
            <person name="Hou S."/>
            <person name="Chen J."/>
            <person name="Wollam A."/>
            <person name="Pepin K.H."/>
            <person name="Johnson M."/>
            <person name="Bhonagiri V."/>
            <person name="Zhang X."/>
            <person name="Suruliraj S."/>
            <person name="Warren W."/>
            <person name="Chinwalla A."/>
            <person name="Mardis E.R."/>
            <person name="Wilson R.K."/>
        </authorList>
    </citation>
    <scope>NUCLEOTIDE SEQUENCE [LARGE SCALE GENOMIC DNA]</scope>
    <source>
        <strain evidence="1 2">F0357</strain>
    </source>
</reference>
<evidence type="ECO:0000313" key="2">
    <source>
        <dbReference type="Proteomes" id="UP000005481"/>
    </source>
</evidence>
<protein>
    <recommendedName>
        <fullName evidence="3">Glycosyltransferase, group 1 family protein</fullName>
    </recommendedName>
</protein>
<dbReference type="AlphaFoldDB" id="G9YJK4"/>
<dbReference type="SUPFAM" id="SSF53756">
    <property type="entry name" value="UDP-Glycosyltransferase/glycogen phosphorylase"/>
    <property type="match status" value="1"/>
</dbReference>
<comment type="caution">
    <text evidence="1">The sequence shown here is derived from an EMBL/GenBank/DDBJ whole genome shotgun (WGS) entry which is preliminary data.</text>
</comment>
<dbReference type="Proteomes" id="UP000005481">
    <property type="component" value="Unassembled WGS sequence"/>
</dbReference>
<name>G9YJK4_9FIRM</name>
<dbReference type="STRING" id="861450.HMPREF0080_01857"/>
<sequence length="383" mass="43642">MRVAILESISMPAGHEVEFDRILVNELMRQGHEPIFFVPANFPFKDDYGVPVVYLDGGEVVTYAGASKWKKPFLSLLREKRRRAWFTAAAKEIKSQHCDALIIPTSTYRYVNALLDTPLKDSTVPIHLIFHGIGKKELERFHKQARRARAYRAIYMDVITLRDDMLRTDLTNIRKIMPPVFLPASRIDVNTGRCELPELSFHQPLRLGFFGQFRKEKNIIPLLDAFIKARFVGPVTLLVQGATAKPEDGVLFDSIAAEYKKYKNITFLHTDLIGKNWDEALLNTDAFLMPYGAERYRYHWSAMLFTAIGFKKPVLVSPEINPEVLCNYHIGETVDLTSVETICSGLESFVNTLLSAPYVYRQGLEAANRAYSHENLIKAVLNV</sequence>
<evidence type="ECO:0000313" key="1">
    <source>
        <dbReference type="EMBL" id="EHM38403.1"/>
    </source>
</evidence>
<keyword evidence="2" id="KW-1185">Reference proteome</keyword>
<dbReference type="Gene3D" id="3.40.50.2000">
    <property type="entry name" value="Glycogen Phosphorylase B"/>
    <property type="match status" value="2"/>
</dbReference>
<dbReference type="RefSeq" id="WP_006790823.1">
    <property type="nucleotide sequence ID" value="NZ_JH417610.1"/>
</dbReference>
<dbReference type="PATRIC" id="fig|861450.3.peg.1715"/>
<dbReference type="eggNOG" id="COG0438">
    <property type="taxonomic scope" value="Bacteria"/>
</dbReference>
<organism evidence="1 2">
    <name type="scientific">Anaeroglobus geminatus F0357</name>
    <dbReference type="NCBI Taxonomy" id="861450"/>
    <lineage>
        <taxon>Bacteria</taxon>
        <taxon>Bacillati</taxon>
        <taxon>Bacillota</taxon>
        <taxon>Negativicutes</taxon>
        <taxon>Veillonellales</taxon>
        <taxon>Veillonellaceae</taxon>
        <taxon>Anaeroglobus</taxon>
    </lineage>
</organism>